<dbReference type="AlphaFoldDB" id="A0A0V0QI21"/>
<dbReference type="OMA" id="ARYCISW"/>
<feature type="compositionally biased region" description="Polar residues" evidence="1">
    <location>
        <begin position="7"/>
        <end position="16"/>
    </location>
</feature>
<evidence type="ECO:0000256" key="1">
    <source>
        <dbReference type="SAM" id="MobiDB-lite"/>
    </source>
</evidence>
<evidence type="ECO:0000313" key="3">
    <source>
        <dbReference type="Proteomes" id="UP000054937"/>
    </source>
</evidence>
<dbReference type="Proteomes" id="UP000054937">
    <property type="component" value="Unassembled WGS sequence"/>
</dbReference>
<gene>
    <name evidence="2" type="ORF">PPERSA_05742</name>
</gene>
<feature type="region of interest" description="Disordered" evidence="1">
    <location>
        <begin position="1"/>
        <end position="21"/>
    </location>
</feature>
<proteinExistence type="predicted"/>
<dbReference type="EMBL" id="LDAU01000161">
    <property type="protein sequence ID" value="KRX01903.1"/>
    <property type="molecule type" value="Genomic_DNA"/>
</dbReference>
<organism evidence="2 3">
    <name type="scientific">Pseudocohnilembus persalinus</name>
    <name type="common">Ciliate</name>
    <dbReference type="NCBI Taxonomy" id="266149"/>
    <lineage>
        <taxon>Eukaryota</taxon>
        <taxon>Sar</taxon>
        <taxon>Alveolata</taxon>
        <taxon>Ciliophora</taxon>
        <taxon>Intramacronucleata</taxon>
        <taxon>Oligohymenophorea</taxon>
        <taxon>Scuticociliatia</taxon>
        <taxon>Philasterida</taxon>
        <taxon>Pseudocohnilembidae</taxon>
        <taxon>Pseudocohnilembus</taxon>
    </lineage>
</organism>
<evidence type="ECO:0000313" key="2">
    <source>
        <dbReference type="EMBL" id="KRX01903.1"/>
    </source>
</evidence>
<accession>A0A0V0QI21</accession>
<dbReference type="InParanoid" id="A0A0V0QI21"/>
<dbReference type="OrthoDB" id="10407895at2759"/>
<sequence>MSIYGSPFQNTNSGIVQNDRENKKRLQQGLSNWWKSTAQDEEFRNQIQNSFDSNFVSSAKWAAPLAGLALGKFYTDAFCSPRYFYFRYFMMALFTLGGYKYASTLQEKQQYSFWTKNYPVFPKEIQDAIRSNDARYIRKWWQESQ</sequence>
<name>A0A0V0QI21_PSEPJ</name>
<reference evidence="2 3" key="1">
    <citation type="journal article" date="2015" name="Sci. Rep.">
        <title>Genome of the facultative scuticociliatosis pathogen Pseudocohnilembus persalinus provides insight into its virulence through horizontal gene transfer.</title>
        <authorList>
            <person name="Xiong J."/>
            <person name="Wang G."/>
            <person name="Cheng J."/>
            <person name="Tian M."/>
            <person name="Pan X."/>
            <person name="Warren A."/>
            <person name="Jiang C."/>
            <person name="Yuan D."/>
            <person name="Miao W."/>
        </authorList>
    </citation>
    <scope>NUCLEOTIDE SEQUENCE [LARGE SCALE GENOMIC DNA]</scope>
    <source>
        <strain evidence="2">36N120E</strain>
    </source>
</reference>
<keyword evidence="3" id="KW-1185">Reference proteome</keyword>
<comment type="caution">
    <text evidence="2">The sequence shown here is derived from an EMBL/GenBank/DDBJ whole genome shotgun (WGS) entry which is preliminary data.</text>
</comment>
<protein>
    <submittedName>
        <fullName evidence="2">Uncharacterized protein</fullName>
    </submittedName>
</protein>